<reference evidence="2" key="1">
    <citation type="journal article" date="2019" name="Environ. Microbiol.">
        <title>Fungal ecological strategies reflected in gene transcription - a case study of two litter decomposers.</title>
        <authorList>
            <person name="Barbi F."/>
            <person name="Kohler A."/>
            <person name="Barry K."/>
            <person name="Baskaran P."/>
            <person name="Daum C."/>
            <person name="Fauchery L."/>
            <person name="Ihrmark K."/>
            <person name="Kuo A."/>
            <person name="LaButti K."/>
            <person name="Lipzen A."/>
            <person name="Morin E."/>
            <person name="Grigoriev I.V."/>
            <person name="Henrissat B."/>
            <person name="Lindahl B."/>
            <person name="Martin F."/>
        </authorList>
    </citation>
    <scope>NUCLEOTIDE SEQUENCE</scope>
    <source>
        <strain evidence="2">JB14</strain>
    </source>
</reference>
<proteinExistence type="predicted"/>
<gene>
    <name evidence="2" type="ORF">BT96DRAFT_994280</name>
</gene>
<dbReference type="AlphaFoldDB" id="A0A6A4HMN5"/>
<dbReference type="Gene3D" id="1.10.443.10">
    <property type="entry name" value="Intergrase catalytic core"/>
    <property type="match status" value="1"/>
</dbReference>
<sequence>MAAVSAGCFYGQLRGGEILPQSSNPADFNPSKLPTVKDLKAPNQNGDRKLRLPKTKTKQLRGKEVVYSPQPGCTSSTRAWWKHIQVNRLGPDDPLIVYRDEIDKLRVLSKAVFLKQYNTVWSRHNIPRMTGYCFRIGGTTHYLVQGIPPDVVKMLGCWNLDTFLKYWRDLDSLASIHLHQHHAQLSYTNCLQDSRAQHHYAPY</sequence>
<dbReference type="Proteomes" id="UP000799118">
    <property type="component" value="Unassembled WGS sequence"/>
</dbReference>
<evidence type="ECO:0000313" key="3">
    <source>
        <dbReference type="Proteomes" id="UP000799118"/>
    </source>
</evidence>
<dbReference type="PANTHER" id="PTHR34605">
    <property type="entry name" value="PHAGE_INTEGRASE DOMAIN-CONTAINING PROTEIN"/>
    <property type="match status" value="1"/>
</dbReference>
<dbReference type="GO" id="GO:0006310">
    <property type="term" value="P:DNA recombination"/>
    <property type="evidence" value="ECO:0007669"/>
    <property type="project" value="UniProtKB-KW"/>
</dbReference>
<accession>A0A6A4HMN5</accession>
<dbReference type="OrthoDB" id="2678913at2759"/>
<dbReference type="InterPro" id="IPR011010">
    <property type="entry name" value="DNA_brk_join_enz"/>
</dbReference>
<dbReference type="GO" id="GO:0015074">
    <property type="term" value="P:DNA integration"/>
    <property type="evidence" value="ECO:0007669"/>
    <property type="project" value="InterPro"/>
</dbReference>
<evidence type="ECO:0000313" key="2">
    <source>
        <dbReference type="EMBL" id="KAE9399000.1"/>
    </source>
</evidence>
<keyword evidence="3" id="KW-1185">Reference proteome</keyword>
<protein>
    <submittedName>
        <fullName evidence="2">Uncharacterized protein</fullName>
    </submittedName>
</protein>
<dbReference type="InterPro" id="IPR052925">
    <property type="entry name" value="Phage_Integrase-like_Recomb"/>
</dbReference>
<dbReference type="EMBL" id="ML769474">
    <property type="protein sequence ID" value="KAE9399000.1"/>
    <property type="molecule type" value="Genomic_DNA"/>
</dbReference>
<dbReference type="GO" id="GO:0003677">
    <property type="term" value="F:DNA binding"/>
    <property type="evidence" value="ECO:0007669"/>
    <property type="project" value="InterPro"/>
</dbReference>
<evidence type="ECO:0000256" key="1">
    <source>
        <dbReference type="ARBA" id="ARBA00023172"/>
    </source>
</evidence>
<organism evidence="2 3">
    <name type="scientific">Gymnopus androsaceus JB14</name>
    <dbReference type="NCBI Taxonomy" id="1447944"/>
    <lineage>
        <taxon>Eukaryota</taxon>
        <taxon>Fungi</taxon>
        <taxon>Dikarya</taxon>
        <taxon>Basidiomycota</taxon>
        <taxon>Agaricomycotina</taxon>
        <taxon>Agaricomycetes</taxon>
        <taxon>Agaricomycetidae</taxon>
        <taxon>Agaricales</taxon>
        <taxon>Marasmiineae</taxon>
        <taxon>Omphalotaceae</taxon>
        <taxon>Gymnopus</taxon>
    </lineage>
</organism>
<name>A0A6A4HMN5_9AGAR</name>
<keyword evidence="1" id="KW-0233">DNA recombination</keyword>
<dbReference type="SUPFAM" id="SSF56349">
    <property type="entry name" value="DNA breaking-rejoining enzymes"/>
    <property type="match status" value="1"/>
</dbReference>
<dbReference type="PANTHER" id="PTHR34605:SF3">
    <property type="entry name" value="P CELL-TYPE AGGLUTINATION PROTEIN MAP4-LIKE-RELATED"/>
    <property type="match status" value="1"/>
</dbReference>
<dbReference type="InterPro" id="IPR013762">
    <property type="entry name" value="Integrase-like_cat_sf"/>
</dbReference>